<dbReference type="GO" id="GO:0043531">
    <property type="term" value="F:ADP binding"/>
    <property type="evidence" value="ECO:0007669"/>
    <property type="project" value="InterPro"/>
</dbReference>
<evidence type="ECO:0000259" key="5">
    <source>
        <dbReference type="SMART" id="SM00382"/>
    </source>
</evidence>
<dbReference type="EMBL" id="QZWG01000015">
    <property type="protein sequence ID" value="RZB66127.1"/>
    <property type="molecule type" value="Genomic_DNA"/>
</dbReference>
<dbReference type="InterPro" id="IPR032675">
    <property type="entry name" value="LRR_dom_sf"/>
</dbReference>
<dbReference type="InterPro" id="IPR002182">
    <property type="entry name" value="NB-ARC"/>
</dbReference>
<evidence type="ECO:0000256" key="4">
    <source>
        <dbReference type="ARBA" id="ARBA00022840"/>
    </source>
</evidence>
<evidence type="ECO:0000313" key="8">
    <source>
        <dbReference type="EMBL" id="RZB66129.1"/>
    </source>
</evidence>
<keyword evidence="3" id="KW-0611">Plant defense</keyword>
<dbReference type="PANTHER" id="PTHR33463">
    <property type="entry name" value="NB-ARC DOMAIN-CONTAINING PROTEIN-RELATED"/>
    <property type="match status" value="1"/>
</dbReference>
<evidence type="ECO:0000256" key="2">
    <source>
        <dbReference type="ARBA" id="ARBA00022741"/>
    </source>
</evidence>
<dbReference type="SMART" id="SM00382">
    <property type="entry name" value="AAA"/>
    <property type="match status" value="1"/>
</dbReference>
<dbReference type="InterPro" id="IPR042197">
    <property type="entry name" value="Apaf_helical"/>
</dbReference>
<keyword evidence="2" id="KW-0547">Nucleotide-binding</keyword>
<evidence type="ECO:0000313" key="6">
    <source>
        <dbReference type="EMBL" id="RZB66127.1"/>
    </source>
</evidence>
<dbReference type="InterPro" id="IPR057135">
    <property type="entry name" value="At4g27190-like_LRR"/>
</dbReference>
<dbReference type="GO" id="GO:0006952">
    <property type="term" value="P:defense response"/>
    <property type="evidence" value="ECO:0007669"/>
    <property type="project" value="UniProtKB-KW"/>
</dbReference>
<organism evidence="7 9">
    <name type="scientific">Glycine soja</name>
    <name type="common">Wild soybean</name>
    <dbReference type="NCBI Taxonomy" id="3848"/>
    <lineage>
        <taxon>Eukaryota</taxon>
        <taxon>Viridiplantae</taxon>
        <taxon>Streptophyta</taxon>
        <taxon>Embryophyta</taxon>
        <taxon>Tracheophyta</taxon>
        <taxon>Spermatophyta</taxon>
        <taxon>Magnoliopsida</taxon>
        <taxon>eudicotyledons</taxon>
        <taxon>Gunneridae</taxon>
        <taxon>Pentapetalae</taxon>
        <taxon>rosids</taxon>
        <taxon>fabids</taxon>
        <taxon>Fabales</taxon>
        <taxon>Fabaceae</taxon>
        <taxon>Papilionoideae</taxon>
        <taxon>50 kb inversion clade</taxon>
        <taxon>NPAAA clade</taxon>
        <taxon>indigoferoid/millettioid clade</taxon>
        <taxon>Phaseoleae</taxon>
        <taxon>Glycine</taxon>
        <taxon>Glycine subgen. Soja</taxon>
    </lineage>
</organism>
<dbReference type="Gene3D" id="1.10.8.430">
    <property type="entry name" value="Helical domain of apoptotic protease-activating factors"/>
    <property type="match status" value="1"/>
</dbReference>
<dbReference type="PRINTS" id="PR00364">
    <property type="entry name" value="DISEASERSIST"/>
</dbReference>
<evidence type="ECO:0000313" key="7">
    <source>
        <dbReference type="EMBL" id="RZB66128.1"/>
    </source>
</evidence>
<comment type="caution">
    <text evidence="7">The sequence shown here is derived from an EMBL/GenBank/DDBJ whole genome shotgun (WGS) entry which is preliminary data.</text>
</comment>
<dbReference type="SUPFAM" id="SSF52058">
    <property type="entry name" value="L domain-like"/>
    <property type="match status" value="2"/>
</dbReference>
<protein>
    <submittedName>
        <fullName evidence="6">Disease resistance protein isoform C</fullName>
    </submittedName>
    <submittedName>
        <fullName evidence="7">Disease resistance protein isoform D</fullName>
    </submittedName>
    <submittedName>
        <fullName evidence="8">Disease resistance protein isoform E</fullName>
    </submittedName>
</protein>
<proteinExistence type="inferred from homology"/>
<dbReference type="Gene3D" id="3.40.50.300">
    <property type="entry name" value="P-loop containing nucleotide triphosphate hydrolases"/>
    <property type="match status" value="1"/>
</dbReference>
<keyword evidence="4" id="KW-0067">ATP-binding</keyword>
<dbReference type="FunFam" id="3.40.50.300:FF:001091">
    <property type="entry name" value="Probable disease resistance protein At1g61300"/>
    <property type="match status" value="1"/>
</dbReference>
<dbReference type="EMBL" id="QZWG01000015">
    <property type="protein sequence ID" value="RZB66129.1"/>
    <property type="molecule type" value="Genomic_DNA"/>
</dbReference>
<dbReference type="InterPro" id="IPR050905">
    <property type="entry name" value="Plant_NBS-LRR"/>
</dbReference>
<dbReference type="PANTHER" id="PTHR33463:SF203">
    <property type="entry name" value="AAA+ ATPASE DOMAIN-CONTAINING PROTEIN"/>
    <property type="match status" value="1"/>
</dbReference>
<dbReference type="InterPro" id="IPR027417">
    <property type="entry name" value="P-loop_NTPase"/>
</dbReference>
<dbReference type="EMBL" id="QZWG01000015">
    <property type="protein sequence ID" value="RZB66128.1"/>
    <property type="molecule type" value="Genomic_DNA"/>
</dbReference>
<dbReference type="SUPFAM" id="SSF52047">
    <property type="entry name" value="RNI-like"/>
    <property type="match status" value="1"/>
</dbReference>
<gene>
    <name evidence="7" type="ORF">D0Y65_041968</name>
</gene>
<feature type="domain" description="AAA+ ATPase" evidence="5">
    <location>
        <begin position="171"/>
        <end position="308"/>
    </location>
</feature>
<reference evidence="7 9" key="1">
    <citation type="submission" date="2018-09" db="EMBL/GenBank/DDBJ databases">
        <title>A high-quality reference genome of wild soybean provides a powerful tool to mine soybean genomes.</title>
        <authorList>
            <person name="Xie M."/>
            <person name="Chung C.Y.L."/>
            <person name="Li M.-W."/>
            <person name="Wong F.-L."/>
            <person name="Chan T.-F."/>
            <person name="Lam H.-M."/>
        </authorList>
    </citation>
    <scope>NUCLEOTIDE SEQUENCE [LARGE SCALE GENOMIC DNA]</scope>
    <source>
        <strain evidence="9">cv. W05</strain>
        <tissue evidence="7">Hypocotyl of etiolated seedlings</tissue>
    </source>
</reference>
<name>A0A445GXZ3_GLYSO</name>
<comment type="similarity">
    <text evidence="1">Belongs to the disease resistance NB-LRR family.</text>
</comment>
<dbReference type="GO" id="GO:0005524">
    <property type="term" value="F:ATP binding"/>
    <property type="evidence" value="ECO:0007669"/>
    <property type="project" value="UniProtKB-KW"/>
</dbReference>
<evidence type="ECO:0000256" key="1">
    <source>
        <dbReference type="ARBA" id="ARBA00008894"/>
    </source>
</evidence>
<dbReference type="Pfam" id="PF23247">
    <property type="entry name" value="LRR_RPS2"/>
    <property type="match status" value="5"/>
</dbReference>
<dbReference type="InterPro" id="IPR003593">
    <property type="entry name" value="AAA+_ATPase"/>
</dbReference>
<keyword evidence="9" id="KW-1185">Reference proteome</keyword>
<dbReference type="Gene3D" id="3.80.10.10">
    <property type="entry name" value="Ribonuclease Inhibitor"/>
    <property type="match status" value="6"/>
</dbReference>
<evidence type="ECO:0000313" key="9">
    <source>
        <dbReference type="Proteomes" id="UP000289340"/>
    </source>
</evidence>
<accession>A0A445GXZ3</accession>
<dbReference type="Pfam" id="PF00931">
    <property type="entry name" value="NB-ARC"/>
    <property type="match status" value="1"/>
</dbReference>
<dbReference type="SUPFAM" id="SSF52540">
    <property type="entry name" value="P-loop containing nucleoside triphosphate hydrolases"/>
    <property type="match status" value="1"/>
</dbReference>
<evidence type="ECO:0000256" key="3">
    <source>
        <dbReference type="ARBA" id="ARBA00022821"/>
    </source>
</evidence>
<sequence length="1678" mass="192272">MDVIANVPGVSEIANYVITFIKGQIGYISSYQENLQKLITEVQTLKDTQDGVQHRVVEAERNGDKIENIVQNWLKNANEIVAAANKVIDVEGDRWCLGQYCPYLWTRCQLSKSFEKMTKEISDVKEKGKFDSISYRDAPDVTITPFSRGYEALESRTSMLNEIKEILKDPKMYMIGVHGMGGVGKTTLVNELAWQVKKDGLFVAVAIANITNSPNVKRIQGQIADALLDRKLEKETEGGRATELRQRIKKQEKVLIILDDIWSELDLTEVGIPFGDEHNGCKLVITSREREVLIKMDTQKDFNLTALLEEDSWNLFQKIAGNVVNEVSIKPIAEEVAKCCAGLPLLITAVSKGLKKKEVHAWRVALKQLKEFKHKELENNVYPALKLSYDFLDTEELKSLFLFIGSFGLNEIRTEDLFRCCWGLGFYGGVDKLMEARDTHYTLINELRASSLLLEGELDWVRMHDVVRDVAKSIASKSPPTDPTYPTYADQFRKCHYITSESLTEVRDDNVFSGMGEAMTLSVYKMSFTPFLPPSLNILISLRSLNLNSCILGDIRIVAELSNLEILSLAGSSIAKLPEEIKHLTRLRLLNLTHCDSLRVIPTNLLSGLMCLEELYMSGCYNIEWEVEGRKSDSNNANVRELQNLHNLTTLEISFKDTSVLPMDFQFPANLKRYDILIGSWQLFYLWYVGGLERTLKLTGNWWTSRSLFNTVEELSFAELKGVKDLYDLDVEGFPRLKHLYIQDNYELLHLINPRRLVNPHSAFLNLETLVLDDLCKMEEICHGPMQTQSFAKLKVIKVTSCDGLKNLFLYSLTGNLPQLRQMQISNCRGMTEIIAMERQEDRKELQQIVLPELHSVTLQGLPELQSFYCSVTVDQVNPSGQNNTLTLFNQQVVTPKLETLELYDMNLCKIWDDKLPVVSCFQNLTSLIVYDCNRLISLFPSGVSEALVKLERVNIYQCKRMKAIFAQKEVYRSLQFHIFFLPELYSPPWFHQSHRTWLDHHTVLEVQFPNSQTVEISIKNDRESIRTNQVPPNSFHHKLEIDIDRCKSMDFVVLPELRAVILRDLPELQSFYCSVTVDQGNPSSQSISLALFNQQVVTPKLETLELYGMKVCKIWDDKLSVHSCFQNLTHLRITRCNHLTSLFSCGVTRALVKLQHVMISSCERLKMLFAQEEVEFPNSEIVEISIMNDWESIRPNQVPPNSFHHKLVIYIDRCESMDFVFPISAAKELRQHQFLEIRSCGIKNIFEKSDMTHVYLEKIIVKECTGMKTIIPSCVLFQFLAELIVFSCHTLLNIIRPSTTTSLPKLRILRIRGCNELEEICGSSNEGDGAVLDEIAFMKLEELTLNNLPRLTSFCQGSYDFRFPSLQIVRLENCPMMETFCQGNITTPSLTKVEYGGYDYRDEDHWYGDLNTTVRTVFTKKYRDMEKLVIGDNRNLQSIWPNQVIPYSFPNLTQIDICSCKGQYVFPIHVAKVLRKLQVLKISSCTIENIVEESDSTCDMTVVYLEVRYCQYMMTIVPSSVQFHSLDELHVSRCHGLVNIIMPSTIANLPNLRILMISECDELEEVYGSNNESDEPLGEIAFMKLEELTLKYLPWLKSFCQGSYNFKFPSLQKVHLKDCPMMETFCHGNLTTTSHIEVRCLYVSSNEESEDHWDGDLNTTIRTIFTKKVHINQTSGS</sequence>
<dbReference type="Proteomes" id="UP000289340">
    <property type="component" value="Chromosome 15"/>
</dbReference>